<dbReference type="STRING" id="1891926.Fuma_05896"/>
<dbReference type="EMBL" id="CP017641">
    <property type="protein sequence ID" value="APZ96228.1"/>
    <property type="molecule type" value="Genomic_DNA"/>
</dbReference>
<dbReference type="GO" id="GO:0006412">
    <property type="term" value="P:translation"/>
    <property type="evidence" value="ECO:0007669"/>
    <property type="project" value="UniProtKB-UniRule"/>
</dbReference>
<dbReference type="InterPro" id="IPR013025">
    <property type="entry name" value="Ribosomal_uL23-like"/>
</dbReference>
<evidence type="ECO:0000256" key="4">
    <source>
        <dbReference type="HAMAP-Rule" id="MF_01369"/>
    </source>
</evidence>
<dbReference type="Pfam" id="PF00276">
    <property type="entry name" value="Ribosomal_L23"/>
    <property type="match status" value="1"/>
</dbReference>
<dbReference type="GO" id="GO:0003735">
    <property type="term" value="F:structural constituent of ribosome"/>
    <property type="evidence" value="ECO:0007669"/>
    <property type="project" value="InterPro"/>
</dbReference>
<comment type="similarity">
    <text evidence="1 4">Belongs to the universal ribosomal protein uL23 family.</text>
</comment>
<dbReference type="AlphaFoldDB" id="A0A1P8WQA0"/>
<dbReference type="HAMAP" id="MF_01369_B">
    <property type="entry name" value="Ribosomal_uL23_B"/>
    <property type="match status" value="1"/>
</dbReference>
<evidence type="ECO:0000313" key="5">
    <source>
        <dbReference type="EMBL" id="APZ96228.1"/>
    </source>
</evidence>
<evidence type="ECO:0000256" key="2">
    <source>
        <dbReference type="ARBA" id="ARBA00022980"/>
    </source>
</evidence>
<dbReference type="KEGG" id="fmr:Fuma_05896"/>
<keyword evidence="4" id="KW-0694">RNA-binding</keyword>
<evidence type="ECO:0000256" key="1">
    <source>
        <dbReference type="ARBA" id="ARBA00006700"/>
    </source>
</evidence>
<proteinExistence type="inferred from homology"/>
<dbReference type="InterPro" id="IPR012677">
    <property type="entry name" value="Nucleotide-bd_a/b_plait_sf"/>
</dbReference>
<dbReference type="RefSeq" id="WP_077027278.1">
    <property type="nucleotide sequence ID" value="NZ_CP017641.1"/>
</dbReference>
<keyword evidence="4" id="KW-0699">rRNA-binding</keyword>
<dbReference type="GO" id="GO:1990904">
    <property type="term" value="C:ribonucleoprotein complex"/>
    <property type="evidence" value="ECO:0007669"/>
    <property type="project" value="UniProtKB-KW"/>
</dbReference>
<comment type="function">
    <text evidence="4">One of the early assembly proteins it binds 23S rRNA. One of the proteins that surrounds the polypeptide exit tunnel on the outside of the ribosome. Forms the main docking site for trigger factor binding to the ribosome.</text>
</comment>
<evidence type="ECO:0000256" key="3">
    <source>
        <dbReference type="ARBA" id="ARBA00023274"/>
    </source>
</evidence>
<dbReference type="InterPro" id="IPR012678">
    <property type="entry name" value="Ribosomal_uL23/eL15/eS24_sf"/>
</dbReference>
<dbReference type="PANTHER" id="PTHR11620">
    <property type="entry name" value="60S RIBOSOMAL PROTEIN L23A"/>
    <property type="match status" value="1"/>
</dbReference>
<accession>A0A1P8WQA0</accession>
<comment type="subunit">
    <text evidence="4">Part of the 50S ribosomal subunit. Contacts protein L29, and trigger factor when it is bound to the ribosome.</text>
</comment>
<dbReference type="Gene3D" id="3.30.70.330">
    <property type="match status" value="1"/>
</dbReference>
<gene>
    <name evidence="4 5" type="primary">rplW</name>
    <name evidence="5" type="ORF">Fuma_05896</name>
</gene>
<organism evidence="5 6">
    <name type="scientific">Fuerstiella marisgermanici</name>
    <dbReference type="NCBI Taxonomy" id="1891926"/>
    <lineage>
        <taxon>Bacteria</taxon>
        <taxon>Pseudomonadati</taxon>
        <taxon>Planctomycetota</taxon>
        <taxon>Planctomycetia</taxon>
        <taxon>Planctomycetales</taxon>
        <taxon>Planctomycetaceae</taxon>
        <taxon>Fuerstiella</taxon>
    </lineage>
</organism>
<dbReference type="OrthoDB" id="9793353at2"/>
<dbReference type="GO" id="GO:0005840">
    <property type="term" value="C:ribosome"/>
    <property type="evidence" value="ECO:0007669"/>
    <property type="project" value="UniProtKB-KW"/>
</dbReference>
<evidence type="ECO:0000313" key="6">
    <source>
        <dbReference type="Proteomes" id="UP000187735"/>
    </source>
</evidence>
<keyword evidence="2 4" id="KW-0689">Ribosomal protein</keyword>
<keyword evidence="3 4" id="KW-0687">Ribonucleoprotein</keyword>
<keyword evidence="6" id="KW-1185">Reference proteome</keyword>
<dbReference type="NCBIfam" id="NF004363">
    <property type="entry name" value="PRK05738.2-4"/>
    <property type="match status" value="1"/>
</dbReference>
<reference evidence="5 6" key="1">
    <citation type="journal article" date="2016" name="Front. Microbiol.">
        <title>Fuerstia marisgermanicae gen. nov., sp. nov., an Unusual Member of the Phylum Planctomycetes from the German Wadden Sea.</title>
        <authorList>
            <person name="Kohn T."/>
            <person name="Heuer A."/>
            <person name="Jogler M."/>
            <person name="Vollmers J."/>
            <person name="Boedeker C."/>
            <person name="Bunk B."/>
            <person name="Rast P."/>
            <person name="Borchert D."/>
            <person name="Glockner I."/>
            <person name="Freese H.M."/>
            <person name="Klenk H.P."/>
            <person name="Overmann J."/>
            <person name="Kaster A.K."/>
            <person name="Rohde M."/>
            <person name="Wiegand S."/>
            <person name="Jogler C."/>
        </authorList>
    </citation>
    <scope>NUCLEOTIDE SEQUENCE [LARGE SCALE GENOMIC DNA]</scope>
    <source>
        <strain evidence="5 6">NH11</strain>
    </source>
</reference>
<dbReference type="GO" id="GO:0019843">
    <property type="term" value="F:rRNA binding"/>
    <property type="evidence" value="ECO:0007669"/>
    <property type="project" value="UniProtKB-UniRule"/>
</dbReference>
<dbReference type="SUPFAM" id="SSF54189">
    <property type="entry name" value="Ribosomal proteins S24e, L23 and L15e"/>
    <property type="match status" value="1"/>
</dbReference>
<dbReference type="Proteomes" id="UP000187735">
    <property type="component" value="Chromosome"/>
</dbReference>
<protein>
    <recommendedName>
        <fullName evidence="4">Large ribosomal subunit protein uL23</fullName>
    </recommendedName>
</protein>
<name>A0A1P8WQA0_9PLAN</name>
<sequence>MSDKKVGVHLEPHMVIRRPLVTEKGVHASEALNQYAFEIHPLASKTDVKRAVEELWDVRVDSIRTQNRKGKPRRARVALGHTKGWKKAIVKLHDEDRISFF</sequence>